<evidence type="ECO:0000256" key="1">
    <source>
        <dbReference type="SAM" id="MobiDB-lite"/>
    </source>
</evidence>
<dbReference type="AlphaFoldDB" id="A0A219ASE2"/>
<feature type="region of interest" description="Disordered" evidence="1">
    <location>
        <begin position="1"/>
        <end position="45"/>
    </location>
</feature>
<name>A0A219ASE2_METCM</name>
<keyword evidence="3" id="KW-1185">Reference proteome</keyword>
<comment type="caution">
    <text evidence="2">The sequence shown here is derived from an EMBL/GenBank/DDBJ whole genome shotgun (WGS) entry which is preliminary data.</text>
</comment>
<proteinExistence type="predicted"/>
<dbReference type="KEGG" id="pchm:VFPPC_17689"/>
<organism evidence="2 3">
    <name type="scientific">Pochonia chlamydosporia 170</name>
    <dbReference type="NCBI Taxonomy" id="1380566"/>
    <lineage>
        <taxon>Eukaryota</taxon>
        <taxon>Fungi</taxon>
        <taxon>Dikarya</taxon>
        <taxon>Ascomycota</taxon>
        <taxon>Pezizomycotina</taxon>
        <taxon>Sordariomycetes</taxon>
        <taxon>Hypocreomycetidae</taxon>
        <taxon>Hypocreales</taxon>
        <taxon>Clavicipitaceae</taxon>
        <taxon>Pochonia</taxon>
    </lineage>
</organism>
<accession>A0A219ASE2</accession>
<protein>
    <submittedName>
        <fullName evidence="2">Uncharacterized protein</fullName>
    </submittedName>
</protein>
<feature type="compositionally biased region" description="Polar residues" evidence="1">
    <location>
        <begin position="30"/>
        <end position="45"/>
    </location>
</feature>
<sequence length="130" mass="14322">MSASRRTSTMEHRLHQSIHPMSSFGAETTPLASSSGPRHWSTSSISTKFTQSLSWAGKGLRVRHHVFGCLLHHVDNSSSPFQDPDVVLSLLIITKQGTTRSGSIVRLHCLPQAKEQLYYPSTNHPPPPLA</sequence>
<reference evidence="2 3" key="1">
    <citation type="journal article" date="2016" name="PLoS Pathog.">
        <title>Biosynthesis of antibiotic leucinostatins in bio-control fungus Purpureocillium lilacinum and their inhibition on phytophthora revealed by genome mining.</title>
        <authorList>
            <person name="Wang G."/>
            <person name="Liu Z."/>
            <person name="Lin R."/>
            <person name="Li E."/>
            <person name="Mao Z."/>
            <person name="Ling J."/>
            <person name="Yang Y."/>
            <person name="Yin W.B."/>
            <person name="Xie B."/>
        </authorList>
    </citation>
    <scope>NUCLEOTIDE SEQUENCE [LARGE SCALE GENOMIC DNA]</scope>
    <source>
        <strain evidence="2">170</strain>
    </source>
</reference>
<evidence type="ECO:0000313" key="3">
    <source>
        <dbReference type="Proteomes" id="UP000078397"/>
    </source>
</evidence>
<evidence type="ECO:0000313" key="2">
    <source>
        <dbReference type="EMBL" id="OWT43135.1"/>
    </source>
</evidence>
<dbReference type="GeneID" id="33936619"/>
<dbReference type="Proteomes" id="UP000078397">
    <property type="component" value="Unassembled WGS sequence"/>
</dbReference>
<dbReference type="RefSeq" id="XP_022285584.1">
    <property type="nucleotide sequence ID" value="XM_022429378.1"/>
</dbReference>
<gene>
    <name evidence="2" type="ORF">VFPPC_17689</name>
</gene>
<dbReference type="EMBL" id="LSBJ02000003">
    <property type="protein sequence ID" value="OWT43135.1"/>
    <property type="molecule type" value="Genomic_DNA"/>
</dbReference>